<dbReference type="InterPro" id="IPR050832">
    <property type="entry name" value="Bact_Acetyltransf"/>
</dbReference>
<gene>
    <name evidence="4" type="ORF">GCM10012275_35940</name>
</gene>
<sequence>MAGHENKMRAGGVAQHHNRVAWYLTEDVEEYFAAAGTFLRTRPAHNTVLLTVAESVRVRGRSAFGGDTPLFGCWRSDESGVSGAFVHTPPLPMALSQMPAQAARELVPILVDRGRTLTGVNAHADTANVSTQAWQDATGVEARVRRRDRLYRLGKLSVPDPRPAGAARVARDPDRDLLLGWLRAFFRDIGEPEERAESTVDERLLHGGLYLWELGGVPVAVAGLTRSVAGMARVGAVYTPPAMRGRGYGAAVTAAVSQVALDSGADDVVLFADAANPTSNGIYQRIGYEPIEDRLFVQFVA</sequence>
<keyword evidence="5" id="KW-1185">Reference proteome</keyword>
<feature type="domain" description="N-acetyltransferase" evidence="3">
    <location>
        <begin position="165"/>
        <end position="301"/>
    </location>
</feature>
<dbReference type="Proteomes" id="UP000637578">
    <property type="component" value="Unassembled WGS sequence"/>
</dbReference>
<dbReference type="GO" id="GO:0016747">
    <property type="term" value="F:acyltransferase activity, transferring groups other than amino-acyl groups"/>
    <property type="evidence" value="ECO:0007669"/>
    <property type="project" value="InterPro"/>
</dbReference>
<comment type="caution">
    <text evidence="4">The sequence shown here is derived from an EMBL/GenBank/DDBJ whole genome shotgun (WGS) entry which is preliminary data.</text>
</comment>
<reference evidence="4" key="1">
    <citation type="journal article" date="2014" name="Int. J. Syst. Evol. Microbiol.">
        <title>Complete genome sequence of Corynebacterium casei LMG S-19264T (=DSM 44701T), isolated from a smear-ripened cheese.</title>
        <authorList>
            <consortium name="US DOE Joint Genome Institute (JGI-PGF)"/>
            <person name="Walter F."/>
            <person name="Albersmeier A."/>
            <person name="Kalinowski J."/>
            <person name="Ruckert C."/>
        </authorList>
    </citation>
    <scope>NUCLEOTIDE SEQUENCE</scope>
    <source>
        <strain evidence="4">CGMCC 4.5737</strain>
    </source>
</reference>
<reference evidence="4" key="2">
    <citation type="submission" date="2020-09" db="EMBL/GenBank/DDBJ databases">
        <authorList>
            <person name="Sun Q."/>
            <person name="Zhou Y."/>
        </authorList>
    </citation>
    <scope>NUCLEOTIDE SEQUENCE</scope>
    <source>
        <strain evidence="4">CGMCC 4.5737</strain>
    </source>
</reference>
<evidence type="ECO:0000313" key="5">
    <source>
        <dbReference type="Proteomes" id="UP000637578"/>
    </source>
</evidence>
<dbReference type="EMBL" id="BMMK01000016">
    <property type="protein sequence ID" value="GGM61835.1"/>
    <property type="molecule type" value="Genomic_DNA"/>
</dbReference>
<dbReference type="PANTHER" id="PTHR43877">
    <property type="entry name" value="AMINOALKYLPHOSPHONATE N-ACETYLTRANSFERASE-RELATED-RELATED"/>
    <property type="match status" value="1"/>
</dbReference>
<protein>
    <submittedName>
        <fullName evidence="4">N-acetyltransferase</fullName>
    </submittedName>
</protein>
<evidence type="ECO:0000256" key="2">
    <source>
        <dbReference type="ARBA" id="ARBA00023315"/>
    </source>
</evidence>
<dbReference type="Gene3D" id="3.40.630.30">
    <property type="match status" value="1"/>
</dbReference>
<dbReference type="AlphaFoldDB" id="A0A8J3CHF5"/>
<dbReference type="SUPFAM" id="SSF55729">
    <property type="entry name" value="Acyl-CoA N-acyltransferases (Nat)"/>
    <property type="match status" value="1"/>
</dbReference>
<evidence type="ECO:0000259" key="3">
    <source>
        <dbReference type="PROSITE" id="PS51186"/>
    </source>
</evidence>
<dbReference type="PROSITE" id="PS51186">
    <property type="entry name" value="GNAT"/>
    <property type="match status" value="1"/>
</dbReference>
<dbReference type="Pfam" id="PF00583">
    <property type="entry name" value="Acetyltransf_1"/>
    <property type="match status" value="1"/>
</dbReference>
<accession>A0A8J3CHF5</accession>
<keyword evidence="1" id="KW-0808">Transferase</keyword>
<evidence type="ECO:0000256" key="1">
    <source>
        <dbReference type="ARBA" id="ARBA00022679"/>
    </source>
</evidence>
<dbReference type="InterPro" id="IPR000182">
    <property type="entry name" value="GNAT_dom"/>
</dbReference>
<organism evidence="4 5">
    <name type="scientific">Longimycelium tulufanense</name>
    <dbReference type="NCBI Taxonomy" id="907463"/>
    <lineage>
        <taxon>Bacteria</taxon>
        <taxon>Bacillati</taxon>
        <taxon>Actinomycetota</taxon>
        <taxon>Actinomycetes</taxon>
        <taxon>Pseudonocardiales</taxon>
        <taxon>Pseudonocardiaceae</taxon>
        <taxon>Longimycelium</taxon>
    </lineage>
</organism>
<name>A0A8J3CHF5_9PSEU</name>
<proteinExistence type="predicted"/>
<keyword evidence="2" id="KW-0012">Acyltransferase</keyword>
<dbReference type="InterPro" id="IPR016181">
    <property type="entry name" value="Acyl_CoA_acyltransferase"/>
</dbReference>
<evidence type="ECO:0000313" key="4">
    <source>
        <dbReference type="EMBL" id="GGM61835.1"/>
    </source>
</evidence>
<dbReference type="CDD" id="cd04301">
    <property type="entry name" value="NAT_SF"/>
    <property type="match status" value="1"/>
</dbReference>